<accession>A0AAU2W5D4</accession>
<comment type="similarity">
    <text evidence="1">Belongs to the P-Pant transferase superfamily. Gsp/Sfp/HetI/AcpT family.</text>
</comment>
<sequence>MSQCTDTDGPVAVAVSTGEILRHPAAGTHLLNEQERGRLTRFYSEEAGRDFLAAHILARFCAGWLLGVAPAEVPFAQRCPRCHGTDHGRPLLVGSPDVHVSLSHAKGVVAAVAGRVSVGIDVELLGRAQSLEVMDRALTAAERALVTAEADPGRAFLRQWVRKEALIKVGRTHLGALSSLDLSELPLDDRADGTPLRFEDFYLTDLTDSRLGALVAAAGAQPVRLSVGLPSTTIGHRPVA</sequence>
<keyword evidence="2 4" id="KW-0808">Transferase</keyword>
<dbReference type="EMBL" id="CP108315">
    <property type="protein sequence ID" value="WTW74242.1"/>
    <property type="molecule type" value="Genomic_DNA"/>
</dbReference>
<protein>
    <submittedName>
        <fullName evidence="4">4'-phosphopantetheinyl transferase superfamily protein</fullName>
    </submittedName>
</protein>
<dbReference type="Pfam" id="PF01648">
    <property type="entry name" value="ACPS"/>
    <property type="match status" value="1"/>
</dbReference>
<dbReference type="InterPro" id="IPR008278">
    <property type="entry name" value="4-PPantetheinyl_Trfase_dom"/>
</dbReference>
<evidence type="ECO:0000256" key="1">
    <source>
        <dbReference type="ARBA" id="ARBA00010990"/>
    </source>
</evidence>
<dbReference type="PANTHER" id="PTHR12215:SF10">
    <property type="entry name" value="L-AMINOADIPATE-SEMIALDEHYDE DEHYDROGENASE-PHOSPHOPANTETHEINYL TRANSFERASE"/>
    <property type="match status" value="1"/>
</dbReference>
<dbReference type="GO" id="GO:0008897">
    <property type="term" value="F:holo-[acyl-carrier-protein] synthase activity"/>
    <property type="evidence" value="ECO:0007669"/>
    <property type="project" value="InterPro"/>
</dbReference>
<evidence type="ECO:0000259" key="3">
    <source>
        <dbReference type="Pfam" id="PF01648"/>
    </source>
</evidence>
<evidence type="ECO:0000256" key="2">
    <source>
        <dbReference type="ARBA" id="ARBA00022679"/>
    </source>
</evidence>
<dbReference type="InterPro" id="IPR037143">
    <property type="entry name" value="4-PPantetheinyl_Trfase_dom_sf"/>
</dbReference>
<dbReference type="AlphaFoldDB" id="A0AAU2W5D4"/>
<name>A0AAU2W5D4_9ACTN</name>
<dbReference type="Gene3D" id="3.90.470.20">
    <property type="entry name" value="4'-phosphopantetheinyl transferase domain"/>
    <property type="match status" value="1"/>
</dbReference>
<keyword evidence="4" id="KW-0614">Plasmid</keyword>
<dbReference type="PANTHER" id="PTHR12215">
    <property type="entry name" value="PHOSPHOPANTETHEINE TRANSFERASE"/>
    <property type="match status" value="1"/>
</dbReference>
<organism evidence="4">
    <name type="scientific">Streptomyces sp. NBC_00008</name>
    <dbReference type="NCBI Taxonomy" id="2903610"/>
    <lineage>
        <taxon>Bacteria</taxon>
        <taxon>Bacillati</taxon>
        <taxon>Actinomycetota</taxon>
        <taxon>Actinomycetes</taxon>
        <taxon>Kitasatosporales</taxon>
        <taxon>Streptomycetaceae</taxon>
        <taxon>Streptomyces</taxon>
    </lineage>
</organism>
<evidence type="ECO:0000313" key="4">
    <source>
        <dbReference type="EMBL" id="WTW74242.1"/>
    </source>
</evidence>
<reference evidence="4" key="1">
    <citation type="submission" date="2022-10" db="EMBL/GenBank/DDBJ databases">
        <title>The complete genomes of actinobacterial strains from the NBC collection.</title>
        <authorList>
            <person name="Joergensen T.S."/>
            <person name="Alvarez Arevalo M."/>
            <person name="Sterndorff E.B."/>
            <person name="Faurdal D."/>
            <person name="Vuksanovic O."/>
            <person name="Mourched A.-S."/>
            <person name="Charusanti P."/>
            <person name="Shaw S."/>
            <person name="Blin K."/>
            <person name="Weber T."/>
        </authorList>
    </citation>
    <scope>NUCLEOTIDE SEQUENCE</scope>
    <source>
        <strain evidence="4">NBC_00008</strain>
        <plasmid evidence="4">unnamed2</plasmid>
    </source>
</reference>
<dbReference type="GO" id="GO:0000287">
    <property type="term" value="F:magnesium ion binding"/>
    <property type="evidence" value="ECO:0007669"/>
    <property type="project" value="InterPro"/>
</dbReference>
<geneLocation type="plasmid" evidence="4">
    <name>unnamed2</name>
</geneLocation>
<dbReference type="GO" id="GO:0019878">
    <property type="term" value="P:lysine biosynthetic process via aminoadipic acid"/>
    <property type="evidence" value="ECO:0007669"/>
    <property type="project" value="TreeGrafter"/>
</dbReference>
<gene>
    <name evidence="4" type="ORF">OG398_38870</name>
</gene>
<proteinExistence type="inferred from homology"/>
<dbReference type="InterPro" id="IPR050559">
    <property type="entry name" value="P-Pant_transferase_sf"/>
</dbReference>
<dbReference type="GO" id="GO:0005829">
    <property type="term" value="C:cytosol"/>
    <property type="evidence" value="ECO:0007669"/>
    <property type="project" value="TreeGrafter"/>
</dbReference>
<dbReference type="SUPFAM" id="SSF56214">
    <property type="entry name" value="4'-phosphopantetheinyl transferase"/>
    <property type="match status" value="2"/>
</dbReference>
<feature type="domain" description="4'-phosphopantetheinyl transferase" evidence="3">
    <location>
        <begin position="117"/>
        <end position="197"/>
    </location>
</feature>